<keyword evidence="3" id="KW-0813">Transport</keyword>
<comment type="similarity">
    <text evidence="2">Belongs to the amino acid-polyamine-organocation (APC) superfamily.</text>
</comment>
<dbReference type="EMBL" id="JACSEA010000019">
    <property type="protein sequence ID" value="KAF7382193.1"/>
    <property type="molecule type" value="Genomic_DNA"/>
</dbReference>
<keyword evidence="8 19" id="KW-0472">Membrane</keyword>
<reference evidence="20" key="1">
    <citation type="journal article" date="2020" name="G3 (Bethesda)">
        <title>High-Quality Assemblies for Three Invasive Social Wasps from the &lt;i&gt;Vespula&lt;/i&gt; Genus.</title>
        <authorList>
            <person name="Harrop T.W.R."/>
            <person name="Guhlin J."/>
            <person name="McLaughlin G.M."/>
            <person name="Permina E."/>
            <person name="Stockwell P."/>
            <person name="Gilligan J."/>
            <person name="Le Lec M.F."/>
            <person name="Gruber M.A.M."/>
            <person name="Quinn O."/>
            <person name="Lovegrove M."/>
            <person name="Duncan E.J."/>
            <person name="Remnant E.J."/>
            <person name="Van Eeckhoven J."/>
            <person name="Graham B."/>
            <person name="Knapp R.A."/>
            <person name="Langford K.W."/>
            <person name="Kronenberg Z."/>
            <person name="Press M.O."/>
            <person name="Eacker S.M."/>
            <person name="Wilson-Rankin E.E."/>
            <person name="Purcell J."/>
            <person name="Lester P.J."/>
            <person name="Dearden P.K."/>
        </authorList>
    </citation>
    <scope>NUCLEOTIDE SEQUENCE</scope>
    <source>
        <strain evidence="20">Marl-1</strain>
    </source>
</reference>
<sequence>MIVGFVNMQRQRFERKMAKDEKGNEKVALKRELGLFSAVSIILAVMIGSGIFVSPANALERSGSVGFCLIIWITCGLLSLLGALAFAELSTVVPRSGAEYAYFIEAYSPLHHYAGQIPAFICSWVYVILLRPAEVAVVILTFAEYGVQPFSNYLDDLPMDSMERLKKLIAMLALGLITFTNLTSVKLYVKVQNSLTVCKVAACMLVIGGGIWWLSTGHLDLLKNPFRGTTTSAGNIALAFYNGLWAYDGWSSAAIITEEIQKPEVNILRSILIAVPTITVLYVTMNLMYMATLTIPEMISAPAVAVLWSERVLPSWLTFAIPLGVAFSTFGCGLSIQFSVSRLCYVAGREGHVPRIFSYVHMEKLTPAIAVAFQGILSLICLLLGDITALIEFASFLTWVFYGFAMIALIIMRRTKPDAPRPYAVPILIPWLVLLIAIFLAVIPIVYEPSFKYLFAVGFILCGILVYHVYVYNKQKSPLLGKFLFLIMYHSKSTYLIQALSLVVAPDKED</sequence>
<protein>
    <recommendedName>
        <fullName evidence="15">b(0,+)-type amino acid transporter 1</fullName>
    </recommendedName>
    <alternativeName>
        <fullName evidence="16">Glycoprotein-associated amino acid transporter b0,+AT1</fullName>
    </alternativeName>
    <alternativeName>
        <fullName evidence="17">Solute carrier family 7 member 9</fullName>
    </alternativeName>
</protein>
<evidence type="ECO:0000256" key="8">
    <source>
        <dbReference type="ARBA" id="ARBA00023136"/>
    </source>
</evidence>
<dbReference type="InterPro" id="IPR050598">
    <property type="entry name" value="AminoAcid_Transporter"/>
</dbReference>
<comment type="catalytic activity">
    <reaction evidence="13">
        <text>L-cysteine(out) + L-arginine(in) = L-cysteine(in) + L-arginine(out)</text>
        <dbReference type="Rhea" id="RHEA:71071"/>
        <dbReference type="ChEBI" id="CHEBI:32682"/>
        <dbReference type="ChEBI" id="CHEBI:35235"/>
    </reaction>
    <physiologicalReaction direction="left-to-right" evidence="13">
        <dbReference type="Rhea" id="RHEA:71072"/>
    </physiologicalReaction>
</comment>
<dbReference type="PANTHER" id="PTHR11785:SF514">
    <property type="entry name" value="B(0,+)-TYPE AMINO ACID TRANSPORTER 1-LIKE PROTEIN"/>
    <property type="match status" value="1"/>
</dbReference>
<feature type="transmembrane region" description="Helical" evidence="19">
    <location>
        <begin position="33"/>
        <end position="53"/>
    </location>
</feature>
<keyword evidence="21" id="KW-1185">Reference proteome</keyword>
<evidence type="ECO:0000256" key="2">
    <source>
        <dbReference type="ARBA" id="ARBA00009523"/>
    </source>
</evidence>
<comment type="catalytic activity">
    <reaction evidence="12">
        <text>L-histidine(out) + L-arginine(in) = L-histidine(in) + L-arginine(out)</text>
        <dbReference type="Rhea" id="RHEA:71063"/>
        <dbReference type="ChEBI" id="CHEBI:32682"/>
        <dbReference type="ChEBI" id="CHEBI:57595"/>
    </reaction>
    <physiologicalReaction direction="left-to-right" evidence="12">
        <dbReference type="Rhea" id="RHEA:71064"/>
    </physiologicalReaction>
</comment>
<gene>
    <name evidence="20" type="ORF">HZH66_013625</name>
</gene>
<keyword evidence="5" id="KW-0597">Phosphoprotein</keyword>
<evidence type="ECO:0000256" key="13">
    <source>
        <dbReference type="ARBA" id="ARBA00052179"/>
    </source>
</evidence>
<evidence type="ECO:0000256" key="17">
    <source>
        <dbReference type="ARBA" id="ARBA00083296"/>
    </source>
</evidence>
<accession>A0A834J606</accession>
<dbReference type="GO" id="GO:0015179">
    <property type="term" value="F:L-amino acid transmembrane transporter activity"/>
    <property type="evidence" value="ECO:0007669"/>
    <property type="project" value="TreeGrafter"/>
</dbReference>
<evidence type="ECO:0000256" key="10">
    <source>
        <dbReference type="ARBA" id="ARBA00051323"/>
    </source>
</evidence>
<evidence type="ECO:0000256" key="5">
    <source>
        <dbReference type="ARBA" id="ARBA00022553"/>
    </source>
</evidence>
<organism evidence="20 21">
    <name type="scientific">Vespula vulgaris</name>
    <name type="common">Yellow jacket</name>
    <name type="synonym">Wasp</name>
    <dbReference type="NCBI Taxonomy" id="7454"/>
    <lineage>
        <taxon>Eukaryota</taxon>
        <taxon>Metazoa</taxon>
        <taxon>Ecdysozoa</taxon>
        <taxon>Arthropoda</taxon>
        <taxon>Hexapoda</taxon>
        <taxon>Insecta</taxon>
        <taxon>Pterygota</taxon>
        <taxon>Neoptera</taxon>
        <taxon>Endopterygota</taxon>
        <taxon>Hymenoptera</taxon>
        <taxon>Apocrita</taxon>
        <taxon>Aculeata</taxon>
        <taxon>Vespoidea</taxon>
        <taxon>Vespidae</taxon>
        <taxon>Vespinae</taxon>
        <taxon>Vespula</taxon>
    </lineage>
</organism>
<evidence type="ECO:0000256" key="19">
    <source>
        <dbReference type="SAM" id="Phobius"/>
    </source>
</evidence>
<evidence type="ECO:0000256" key="14">
    <source>
        <dbReference type="ARBA" id="ARBA00052732"/>
    </source>
</evidence>
<dbReference type="FunFam" id="1.20.1740.10:FF:000015">
    <property type="entry name" value="B(0,+)-type amino acid transporter 1"/>
    <property type="match status" value="1"/>
</dbReference>
<feature type="transmembrane region" description="Helical" evidence="19">
    <location>
        <begin position="194"/>
        <end position="214"/>
    </location>
</feature>
<evidence type="ECO:0000256" key="18">
    <source>
        <dbReference type="ARBA" id="ARBA00093193"/>
    </source>
</evidence>
<comment type="catalytic activity">
    <reaction evidence="14">
        <text>L-leucine(out) + L-arginine(in) = L-leucine(in) + L-arginine(out)</text>
        <dbReference type="Rhea" id="RHEA:71059"/>
        <dbReference type="ChEBI" id="CHEBI:32682"/>
        <dbReference type="ChEBI" id="CHEBI:57427"/>
    </reaction>
    <physiologicalReaction direction="left-to-right" evidence="14">
        <dbReference type="Rhea" id="RHEA:71060"/>
    </physiologicalReaction>
</comment>
<comment type="caution">
    <text evidence="20">The sequence shown here is derived from an EMBL/GenBank/DDBJ whole genome shotgun (WGS) entry which is preliminary data.</text>
</comment>
<evidence type="ECO:0000256" key="15">
    <source>
        <dbReference type="ARBA" id="ARBA00074336"/>
    </source>
</evidence>
<proteinExistence type="inferred from homology"/>
<comment type="catalytic activity">
    <reaction evidence="10">
        <text>L-lysine(out) + L-arginine(in) = L-lysine(in) + L-arginine(out)</text>
        <dbReference type="Rhea" id="RHEA:70827"/>
        <dbReference type="ChEBI" id="CHEBI:32551"/>
        <dbReference type="ChEBI" id="CHEBI:32682"/>
    </reaction>
    <physiologicalReaction direction="left-to-right" evidence="10">
        <dbReference type="Rhea" id="RHEA:70828"/>
    </physiologicalReaction>
</comment>
<dbReference type="Proteomes" id="UP000614350">
    <property type="component" value="Unassembled WGS sequence"/>
</dbReference>
<dbReference type="PIRSF" id="PIRSF006060">
    <property type="entry name" value="AA_transporter"/>
    <property type="match status" value="1"/>
</dbReference>
<keyword evidence="7 19" id="KW-1133">Transmembrane helix</keyword>
<feature type="transmembrane region" description="Helical" evidence="19">
    <location>
        <begin position="365"/>
        <end position="385"/>
    </location>
</feature>
<evidence type="ECO:0000256" key="7">
    <source>
        <dbReference type="ARBA" id="ARBA00022989"/>
    </source>
</evidence>
<feature type="transmembrane region" description="Helical" evidence="19">
    <location>
        <begin position="423"/>
        <end position="447"/>
    </location>
</feature>
<evidence type="ECO:0000256" key="11">
    <source>
        <dbReference type="ARBA" id="ARBA00051814"/>
    </source>
</evidence>
<dbReference type="PANTHER" id="PTHR11785">
    <property type="entry name" value="AMINO ACID TRANSPORTER"/>
    <property type="match status" value="1"/>
</dbReference>
<feature type="transmembrane region" description="Helical" evidence="19">
    <location>
        <begin position="453"/>
        <end position="471"/>
    </location>
</feature>
<dbReference type="InterPro" id="IPR002293">
    <property type="entry name" value="AA/rel_permease1"/>
</dbReference>
<evidence type="ECO:0000256" key="9">
    <source>
        <dbReference type="ARBA" id="ARBA00023157"/>
    </source>
</evidence>
<feature type="transmembrane region" description="Helical" evidence="19">
    <location>
        <begin position="315"/>
        <end position="336"/>
    </location>
</feature>
<feature type="transmembrane region" description="Helical" evidence="19">
    <location>
        <begin position="271"/>
        <end position="295"/>
    </location>
</feature>
<dbReference type="Gene3D" id="1.20.1740.10">
    <property type="entry name" value="Amino acid/polyamine transporter I"/>
    <property type="match status" value="1"/>
</dbReference>
<keyword evidence="6 19" id="KW-0812">Transmembrane</keyword>
<evidence type="ECO:0000256" key="16">
    <source>
        <dbReference type="ARBA" id="ARBA00079910"/>
    </source>
</evidence>
<evidence type="ECO:0000313" key="20">
    <source>
        <dbReference type="EMBL" id="KAF7382193.1"/>
    </source>
</evidence>
<comment type="subcellular location">
    <subcellularLocation>
        <location evidence="1">Apical cell membrane</location>
        <topology evidence="1">Multi-pass membrane protein</topology>
    </subcellularLocation>
</comment>
<keyword evidence="9" id="KW-1015">Disulfide bond</keyword>
<evidence type="ECO:0000256" key="6">
    <source>
        <dbReference type="ARBA" id="ARBA00022692"/>
    </source>
</evidence>
<evidence type="ECO:0000256" key="12">
    <source>
        <dbReference type="ARBA" id="ARBA00051835"/>
    </source>
</evidence>
<evidence type="ECO:0000313" key="21">
    <source>
        <dbReference type="Proteomes" id="UP000614350"/>
    </source>
</evidence>
<feature type="transmembrane region" description="Helical" evidence="19">
    <location>
        <begin position="483"/>
        <end position="505"/>
    </location>
</feature>
<dbReference type="AlphaFoldDB" id="A0A834J606"/>
<feature type="transmembrane region" description="Helical" evidence="19">
    <location>
        <begin position="65"/>
        <end position="87"/>
    </location>
</feature>
<keyword evidence="4" id="KW-1003">Cell membrane</keyword>
<evidence type="ECO:0000256" key="1">
    <source>
        <dbReference type="ARBA" id="ARBA00004424"/>
    </source>
</evidence>
<dbReference type="GO" id="GO:0016324">
    <property type="term" value="C:apical plasma membrane"/>
    <property type="evidence" value="ECO:0007669"/>
    <property type="project" value="UniProtKB-SubCell"/>
</dbReference>
<name>A0A834J606_VESVU</name>
<feature type="transmembrane region" description="Helical" evidence="19">
    <location>
        <begin position="391"/>
        <end position="411"/>
    </location>
</feature>
<dbReference type="Pfam" id="PF13520">
    <property type="entry name" value="AA_permease_2"/>
    <property type="match status" value="1"/>
</dbReference>
<evidence type="ECO:0000256" key="3">
    <source>
        <dbReference type="ARBA" id="ARBA00022448"/>
    </source>
</evidence>
<feature type="transmembrane region" description="Helical" evidence="19">
    <location>
        <begin position="168"/>
        <end position="188"/>
    </location>
</feature>
<comment type="catalytic activity">
    <reaction evidence="18">
        <text>L-phenylalanine(out) + L-arginine(in) = L-phenylalanine(in) + L-arginine(out)</text>
        <dbReference type="Rhea" id="RHEA:71067"/>
        <dbReference type="ChEBI" id="CHEBI:32682"/>
        <dbReference type="ChEBI" id="CHEBI:58095"/>
    </reaction>
    <physiologicalReaction direction="left-to-right" evidence="18">
        <dbReference type="Rhea" id="RHEA:71068"/>
    </physiologicalReaction>
</comment>
<feature type="transmembrane region" description="Helical" evidence="19">
    <location>
        <begin position="124"/>
        <end position="147"/>
    </location>
</feature>
<comment type="catalytic activity">
    <reaction evidence="11">
        <text>L-cystine(out) + L-arginine(in) = L-cystine(in) + L-arginine(out)</text>
        <dbReference type="Rhea" id="RHEA:71075"/>
        <dbReference type="ChEBI" id="CHEBI:32682"/>
        <dbReference type="ChEBI" id="CHEBI:35491"/>
    </reaction>
    <physiologicalReaction direction="left-to-right" evidence="11">
        <dbReference type="Rhea" id="RHEA:71076"/>
    </physiologicalReaction>
</comment>
<evidence type="ECO:0000256" key="4">
    <source>
        <dbReference type="ARBA" id="ARBA00022475"/>
    </source>
</evidence>